<proteinExistence type="predicted"/>
<gene>
    <name evidence="1" type="ORF">H9798_02255</name>
</gene>
<evidence type="ECO:0000313" key="2">
    <source>
        <dbReference type="Proteomes" id="UP000824223"/>
    </source>
</evidence>
<organism evidence="1 2">
    <name type="scientific">Candidatus Mediterraneibacter pullicola</name>
    <dbReference type="NCBI Taxonomy" id="2838682"/>
    <lineage>
        <taxon>Bacteria</taxon>
        <taxon>Bacillati</taxon>
        <taxon>Bacillota</taxon>
        <taxon>Clostridia</taxon>
        <taxon>Lachnospirales</taxon>
        <taxon>Lachnospiraceae</taxon>
        <taxon>Mediterraneibacter</taxon>
    </lineage>
</organism>
<reference evidence="1" key="1">
    <citation type="journal article" date="2021" name="PeerJ">
        <title>Extensive microbial diversity within the chicken gut microbiome revealed by metagenomics and culture.</title>
        <authorList>
            <person name="Gilroy R."/>
            <person name="Ravi A."/>
            <person name="Getino M."/>
            <person name="Pursley I."/>
            <person name="Horton D.L."/>
            <person name="Alikhan N.F."/>
            <person name="Baker D."/>
            <person name="Gharbi K."/>
            <person name="Hall N."/>
            <person name="Watson M."/>
            <person name="Adriaenssens E.M."/>
            <person name="Foster-Nyarko E."/>
            <person name="Jarju S."/>
            <person name="Secka A."/>
            <person name="Antonio M."/>
            <person name="Oren A."/>
            <person name="Chaudhuri R.R."/>
            <person name="La Ragione R."/>
            <person name="Hildebrand F."/>
            <person name="Pallen M.J."/>
        </authorList>
    </citation>
    <scope>NUCLEOTIDE SEQUENCE</scope>
    <source>
        <strain evidence="1">ChiSjej2B20-11307</strain>
    </source>
</reference>
<dbReference type="Proteomes" id="UP000824223">
    <property type="component" value="Unassembled WGS sequence"/>
</dbReference>
<dbReference type="PANTHER" id="PTHR37804:SF1">
    <property type="entry name" value="CDAA REGULATORY PROTEIN CDAR"/>
    <property type="match status" value="1"/>
</dbReference>
<reference evidence="1" key="2">
    <citation type="submission" date="2021-04" db="EMBL/GenBank/DDBJ databases">
        <authorList>
            <person name="Gilroy R."/>
        </authorList>
    </citation>
    <scope>NUCLEOTIDE SEQUENCE</scope>
    <source>
        <strain evidence="1">ChiSjej2B20-11307</strain>
    </source>
</reference>
<accession>A0A9D2H9E5</accession>
<name>A0A9D2H9E5_9FIRM</name>
<dbReference type="Gene3D" id="2.170.120.30">
    <property type="match status" value="2"/>
</dbReference>
<dbReference type="InterPro" id="IPR053154">
    <property type="entry name" value="c-di-AMP_regulator"/>
</dbReference>
<comment type="caution">
    <text evidence="1">The sequence shown here is derived from an EMBL/GenBank/DDBJ whole genome shotgun (WGS) entry which is preliminary data.</text>
</comment>
<dbReference type="InterPro" id="IPR012505">
    <property type="entry name" value="YbbR"/>
</dbReference>
<evidence type="ECO:0008006" key="3">
    <source>
        <dbReference type="Google" id="ProtNLM"/>
    </source>
</evidence>
<dbReference type="Gene3D" id="2.170.120.40">
    <property type="entry name" value="YbbR-like domain"/>
    <property type="match status" value="2"/>
</dbReference>
<protein>
    <recommendedName>
        <fullName evidence="3">YbbR domain-containing protein</fullName>
    </recommendedName>
</protein>
<dbReference type="EMBL" id="DXAK01000010">
    <property type="protein sequence ID" value="HJA05961.1"/>
    <property type="molecule type" value="Genomic_DNA"/>
</dbReference>
<dbReference type="AlphaFoldDB" id="A0A9D2H9E5"/>
<sequence>MKQMMNKYKLTNNLGLKVIAFIFSALLWLIVVNFDNPVVSNTFRDIPVTIVNDDIITSAGDVYQVVGEQTVSVVVYATRDISQKLDAEDIVATADVTEMDTATGLIPIKISLPDYSGRYESAEAIPRNLTIQREKSGKKVLSLSVKADNEPADGYILGDMTVDPEQVTITGAESVLSQIDRAEARVDVDGITSDQEKTAELRLYDADGNVLNPPQIENDLGESGITVSVEVLKLKSVPIVLNVSGTPAEGYKYTGVTSTPESLQVCGKSDDLEGFNEIAIPGSVLDISGASGTVEQTVDITEYLPEGVSLVDGSSADIRVTLKVEQEGTRSIDFLVSSLRINNLHETLQVNYETGAEIVIHVSGDEARLSTLDISNAVSVDLRNYTMPGTYDLPVTVDLPDGITLDEQVTVRLTLVEKTDEQIPDNQTDQGQESD</sequence>
<dbReference type="PANTHER" id="PTHR37804">
    <property type="entry name" value="CDAA REGULATORY PROTEIN CDAR"/>
    <property type="match status" value="1"/>
</dbReference>
<evidence type="ECO:0000313" key="1">
    <source>
        <dbReference type="EMBL" id="HJA05961.1"/>
    </source>
</evidence>
<dbReference type="Pfam" id="PF07949">
    <property type="entry name" value="YbbR"/>
    <property type="match status" value="2"/>
</dbReference>